<dbReference type="InterPro" id="IPR036864">
    <property type="entry name" value="Zn2-C6_fun-type_DNA-bd_sf"/>
</dbReference>
<accession>A0ABR4IHZ1</accession>
<dbReference type="PROSITE" id="PS00463">
    <property type="entry name" value="ZN2_CY6_FUNGAL_1"/>
    <property type="match status" value="1"/>
</dbReference>
<evidence type="ECO:0000256" key="2">
    <source>
        <dbReference type="ARBA" id="ARBA00022833"/>
    </source>
</evidence>
<evidence type="ECO:0000313" key="10">
    <source>
        <dbReference type="EMBL" id="KAL2827362.1"/>
    </source>
</evidence>
<evidence type="ECO:0000256" key="8">
    <source>
        <dbReference type="SAM" id="MobiDB-lite"/>
    </source>
</evidence>
<evidence type="ECO:0000256" key="7">
    <source>
        <dbReference type="SAM" id="Coils"/>
    </source>
</evidence>
<feature type="coiled-coil region" evidence="7">
    <location>
        <begin position="81"/>
        <end position="108"/>
    </location>
</feature>
<keyword evidence="7" id="KW-0175">Coiled coil</keyword>
<evidence type="ECO:0000256" key="1">
    <source>
        <dbReference type="ARBA" id="ARBA00004123"/>
    </source>
</evidence>
<dbReference type="Gene3D" id="4.10.240.10">
    <property type="entry name" value="Zn(2)-C6 fungal-type DNA-binding domain"/>
    <property type="match status" value="1"/>
</dbReference>
<evidence type="ECO:0000313" key="11">
    <source>
        <dbReference type="Proteomes" id="UP001610335"/>
    </source>
</evidence>
<keyword evidence="2" id="KW-0862">Zinc</keyword>
<keyword evidence="6" id="KW-0539">Nucleus</keyword>
<organism evidence="10 11">
    <name type="scientific">Aspergillus cavernicola</name>
    <dbReference type="NCBI Taxonomy" id="176166"/>
    <lineage>
        <taxon>Eukaryota</taxon>
        <taxon>Fungi</taxon>
        <taxon>Dikarya</taxon>
        <taxon>Ascomycota</taxon>
        <taxon>Pezizomycotina</taxon>
        <taxon>Eurotiomycetes</taxon>
        <taxon>Eurotiomycetidae</taxon>
        <taxon>Eurotiales</taxon>
        <taxon>Aspergillaceae</taxon>
        <taxon>Aspergillus</taxon>
        <taxon>Aspergillus subgen. Nidulantes</taxon>
    </lineage>
</organism>
<evidence type="ECO:0000256" key="4">
    <source>
        <dbReference type="ARBA" id="ARBA00023125"/>
    </source>
</evidence>
<reference evidence="10 11" key="1">
    <citation type="submission" date="2024-07" db="EMBL/GenBank/DDBJ databases">
        <title>Section-level genome sequencing and comparative genomics of Aspergillus sections Usti and Cavernicolus.</title>
        <authorList>
            <consortium name="Lawrence Berkeley National Laboratory"/>
            <person name="Nybo J.L."/>
            <person name="Vesth T.C."/>
            <person name="Theobald S."/>
            <person name="Frisvad J.C."/>
            <person name="Larsen T.O."/>
            <person name="Kjaerboelling I."/>
            <person name="Rothschild-Mancinelli K."/>
            <person name="Lyhne E.K."/>
            <person name="Kogle M.E."/>
            <person name="Barry K."/>
            <person name="Clum A."/>
            <person name="Na H."/>
            <person name="Ledsgaard L."/>
            <person name="Lin J."/>
            <person name="Lipzen A."/>
            <person name="Kuo A."/>
            <person name="Riley R."/>
            <person name="Mondo S."/>
            <person name="LaButti K."/>
            <person name="Haridas S."/>
            <person name="Pangalinan J."/>
            <person name="Salamov A.A."/>
            <person name="Simmons B.A."/>
            <person name="Magnuson J.K."/>
            <person name="Chen J."/>
            <person name="Drula E."/>
            <person name="Henrissat B."/>
            <person name="Wiebenga A."/>
            <person name="Lubbers R.J."/>
            <person name="Gomes A.C."/>
            <person name="Makela M.R."/>
            <person name="Stajich J."/>
            <person name="Grigoriev I.V."/>
            <person name="Mortensen U.H."/>
            <person name="De vries R.P."/>
            <person name="Baker S.E."/>
            <person name="Andersen M.R."/>
        </authorList>
    </citation>
    <scope>NUCLEOTIDE SEQUENCE [LARGE SCALE GENOMIC DNA]</scope>
    <source>
        <strain evidence="10 11">CBS 600.67</strain>
    </source>
</reference>
<gene>
    <name evidence="10" type="ORF">BDW59DRAFT_160327</name>
</gene>
<dbReference type="SUPFAM" id="SSF57701">
    <property type="entry name" value="Zn2/Cys6 DNA-binding domain"/>
    <property type="match status" value="1"/>
</dbReference>
<protein>
    <recommendedName>
        <fullName evidence="9">Zn(2)-C6 fungal-type domain-containing protein</fullName>
    </recommendedName>
</protein>
<dbReference type="PANTHER" id="PTHR31845:SF17">
    <property type="entry name" value="ZN(II)2CYS6 TRANSCRIPTION FACTOR (EUROFUNG)"/>
    <property type="match status" value="1"/>
</dbReference>
<keyword evidence="4" id="KW-0238">DNA-binding</keyword>
<keyword evidence="11" id="KW-1185">Reference proteome</keyword>
<dbReference type="Proteomes" id="UP001610335">
    <property type="component" value="Unassembled WGS sequence"/>
</dbReference>
<dbReference type="EMBL" id="JBFXLS010000025">
    <property type="protein sequence ID" value="KAL2827362.1"/>
    <property type="molecule type" value="Genomic_DNA"/>
</dbReference>
<keyword evidence="5" id="KW-0804">Transcription</keyword>
<dbReference type="PROSITE" id="PS50048">
    <property type="entry name" value="ZN2_CY6_FUNGAL_2"/>
    <property type="match status" value="1"/>
</dbReference>
<evidence type="ECO:0000256" key="6">
    <source>
        <dbReference type="ARBA" id="ARBA00023242"/>
    </source>
</evidence>
<dbReference type="InterPro" id="IPR051089">
    <property type="entry name" value="prtT"/>
</dbReference>
<sequence length="707" mass="79760">MADDNQSSPHTIVYRSTGKKTFKACRTCRLQKARCIINTASPPCRRCRATGRDCVFEEIPGSSTKSESNPRKRSLPFQFEEEDSNCRLDRLEQEVAQLRQSHNDLVLCQQFTARAPLSPYPSTKAAESCRGTHPLLTENASSPEDLGRLHLDAPITAVHAMSSTSIPPTQSPVSVCSDEGKTRLESRLRYDDVISTGLITESHARKSFQLYMANANVFLPLFDPTIDTFDTMRQDSPFCLTVILAVALRVDSASPDARAKGEKCLRAAQDMAMKSLFTSSARLETVQGMLLLAANSDSNWFAVSHAYQMGQDMGLFDLLERGPAIRSDAEAEDQTQQTTRNIGRLLRTAWVLHQVEQEVGSGTARKSRGHLVVNSSLAEFLRCHISTTHYMRIVSNVQIVHLRGRLLQELERHDSLFGTVRQRIRQLDEEISIWFNRWDLEYQGREFYVASFHRSSLRLQRDYAFIIVCSTIMSKLGSRGSTHITADISEVIDTTLERSTRILSFIVEDNDYKWYLPWAPTYSALFPAFTAVLTFRLARFRPDTTDWKHLQYLFSAAADILEEYPYRHFSRIIRDVSKLAERLALASICRRECTPDRTNELFNQRNHETPAGLLGGQEPRPFRHPATTSSTCTSGYDGNLPSDSAPWAPAPLPQYLFEDGDASLHASMPLQPEMPSLPGTPGYMLDFNSFVTSIQAAPIDMEEYIRI</sequence>
<name>A0ABR4IHZ1_9EURO</name>
<dbReference type="SMART" id="SM00066">
    <property type="entry name" value="GAL4"/>
    <property type="match status" value="1"/>
</dbReference>
<evidence type="ECO:0000259" key="9">
    <source>
        <dbReference type="PROSITE" id="PS50048"/>
    </source>
</evidence>
<feature type="region of interest" description="Disordered" evidence="8">
    <location>
        <begin position="59"/>
        <end position="78"/>
    </location>
</feature>
<comment type="subcellular location">
    <subcellularLocation>
        <location evidence="1">Nucleus</location>
    </subcellularLocation>
</comment>
<dbReference type="CDD" id="cd12148">
    <property type="entry name" value="fungal_TF_MHR"/>
    <property type="match status" value="1"/>
</dbReference>
<feature type="domain" description="Zn(2)-C6 fungal-type" evidence="9">
    <location>
        <begin position="24"/>
        <end position="56"/>
    </location>
</feature>
<dbReference type="CDD" id="cd00067">
    <property type="entry name" value="GAL4"/>
    <property type="match status" value="1"/>
</dbReference>
<evidence type="ECO:0000256" key="3">
    <source>
        <dbReference type="ARBA" id="ARBA00023015"/>
    </source>
</evidence>
<evidence type="ECO:0000256" key="5">
    <source>
        <dbReference type="ARBA" id="ARBA00023163"/>
    </source>
</evidence>
<dbReference type="InterPro" id="IPR001138">
    <property type="entry name" value="Zn2Cys6_DnaBD"/>
</dbReference>
<comment type="caution">
    <text evidence="10">The sequence shown here is derived from an EMBL/GenBank/DDBJ whole genome shotgun (WGS) entry which is preliminary data.</text>
</comment>
<proteinExistence type="predicted"/>
<dbReference type="PANTHER" id="PTHR31845">
    <property type="entry name" value="FINGER DOMAIN PROTEIN, PUTATIVE-RELATED"/>
    <property type="match status" value="1"/>
</dbReference>
<keyword evidence="3" id="KW-0805">Transcription regulation</keyword>